<accession>A0A316YYL0</accession>
<feature type="chain" id="PRO_5016284870" evidence="2">
    <location>
        <begin position="20"/>
        <end position="427"/>
    </location>
</feature>
<feature type="region of interest" description="Disordered" evidence="1">
    <location>
        <begin position="60"/>
        <end position="111"/>
    </location>
</feature>
<sequence length="427" mass="49141">MRYSSTLLLALHLAAVAQSTPVSSDTSGNIALANRSPSAAALDLQSLHYHKRTLFGFLRGTSKRDKERRRKGKDAGESSTRPLLADKDKAVDSSEGGSSLTADEREKWTQRPGERALHFWQRLTEQAEEYKAAGKLDEMGKNRIYGLGKAIFENDTQRAQDPYDLHAAILKVIDGTWGPEETLKFGVIKLLKRSANNESSNMRALKRPLLHDPNGWIRNVDSIDDYWKPRESETKTDFTTRIYNLADICYQHRIIAFKEKETLQNKILELRKYDSVPSEDKRWQNLLGQIQKLVRTHINVEKYIPGNNRMPKSPLSPVQSSLKHNFPFFSSGIYKRQVKGESSNPLHDFPLHSREPLLMDLDVWVKDVKNIEQHWKLAKGEDMEEFADRLKTQSEQCRRHEVFDEETMVSVNRLAEHIRRRSQGFTS</sequence>
<organism evidence="3 4">
    <name type="scientific">Acaromyces ingoldii</name>
    <dbReference type="NCBI Taxonomy" id="215250"/>
    <lineage>
        <taxon>Eukaryota</taxon>
        <taxon>Fungi</taxon>
        <taxon>Dikarya</taxon>
        <taxon>Basidiomycota</taxon>
        <taxon>Ustilaginomycotina</taxon>
        <taxon>Exobasidiomycetes</taxon>
        <taxon>Exobasidiales</taxon>
        <taxon>Cryptobasidiaceae</taxon>
        <taxon>Acaromyces</taxon>
    </lineage>
</organism>
<dbReference type="AlphaFoldDB" id="A0A316YYL0"/>
<evidence type="ECO:0000256" key="2">
    <source>
        <dbReference type="SAM" id="SignalP"/>
    </source>
</evidence>
<name>A0A316YYL0_9BASI</name>
<dbReference type="RefSeq" id="XP_025380371.1">
    <property type="nucleotide sequence ID" value="XM_025519860.1"/>
</dbReference>
<proteinExistence type="predicted"/>
<evidence type="ECO:0000313" key="3">
    <source>
        <dbReference type="EMBL" id="PWN93173.1"/>
    </source>
</evidence>
<feature type="compositionally biased region" description="Basic and acidic residues" evidence="1">
    <location>
        <begin position="102"/>
        <end position="111"/>
    </location>
</feature>
<gene>
    <name evidence="3" type="ORF">FA10DRAFT_257519</name>
</gene>
<dbReference type="Proteomes" id="UP000245768">
    <property type="component" value="Unassembled WGS sequence"/>
</dbReference>
<feature type="signal peptide" evidence="2">
    <location>
        <begin position="1"/>
        <end position="19"/>
    </location>
</feature>
<dbReference type="EMBL" id="KZ819634">
    <property type="protein sequence ID" value="PWN93173.1"/>
    <property type="molecule type" value="Genomic_DNA"/>
</dbReference>
<dbReference type="GeneID" id="37041776"/>
<evidence type="ECO:0000313" key="4">
    <source>
        <dbReference type="Proteomes" id="UP000245768"/>
    </source>
</evidence>
<keyword evidence="4" id="KW-1185">Reference proteome</keyword>
<reference evidence="3 4" key="1">
    <citation type="journal article" date="2018" name="Mol. Biol. Evol.">
        <title>Broad Genomic Sampling Reveals a Smut Pathogenic Ancestry of the Fungal Clade Ustilaginomycotina.</title>
        <authorList>
            <person name="Kijpornyongpan T."/>
            <person name="Mondo S.J."/>
            <person name="Barry K."/>
            <person name="Sandor L."/>
            <person name="Lee J."/>
            <person name="Lipzen A."/>
            <person name="Pangilinan J."/>
            <person name="LaButti K."/>
            <person name="Hainaut M."/>
            <person name="Henrissat B."/>
            <person name="Grigoriev I.V."/>
            <person name="Spatafora J.W."/>
            <person name="Aime M.C."/>
        </authorList>
    </citation>
    <scope>NUCLEOTIDE SEQUENCE [LARGE SCALE GENOMIC DNA]</scope>
    <source>
        <strain evidence="3 4">MCA 4198</strain>
    </source>
</reference>
<keyword evidence="2" id="KW-0732">Signal</keyword>
<evidence type="ECO:0000256" key="1">
    <source>
        <dbReference type="SAM" id="MobiDB-lite"/>
    </source>
</evidence>
<dbReference type="InParanoid" id="A0A316YYL0"/>
<protein>
    <submittedName>
        <fullName evidence="3">Uncharacterized protein</fullName>
    </submittedName>
</protein>